<sequence length="163" mass="18664">QFTLSRSEWCISRQRSWGVPIPVFYESEKDAPLLTDSSVEHIIEIFKKHGSDGWWKLDDQELLAPELKIIMVKHIEREMIQWIKDFKAIADLYLEGSDQHRGWFQFSLLTLVAVNDKASYSTLITHGFVMGEQDQKMSKSLGNVINPSTIIKGGKVSIISNIL</sequence>
<protein>
    <submittedName>
        <fullName evidence="7">Nucleotidylyl transferase</fullName>
    </submittedName>
</protein>
<reference evidence="7 8" key="1">
    <citation type="submission" date="2016-04" db="EMBL/GenBank/DDBJ databases">
        <title>Genome analyses suggest a sexual origin of heterokaryosis in a supposedly ancient asexual fungus.</title>
        <authorList>
            <person name="Ropars J."/>
            <person name="Sedzielewska K."/>
            <person name="Noel J."/>
            <person name="Charron P."/>
            <person name="Farinelli L."/>
            <person name="Marton T."/>
            <person name="Kruger M."/>
            <person name="Pelin A."/>
            <person name="Brachmann A."/>
            <person name="Corradi N."/>
        </authorList>
    </citation>
    <scope>NUCLEOTIDE SEQUENCE [LARGE SCALE GENOMIC DNA]</scope>
    <source>
        <strain evidence="7 8">A5</strain>
    </source>
</reference>
<keyword evidence="4" id="KW-0648">Protein biosynthesis</keyword>
<feature type="non-terminal residue" evidence="7">
    <location>
        <position position="1"/>
    </location>
</feature>
<dbReference type="PANTHER" id="PTHR42765:SF1">
    <property type="entry name" value="ISOLEUCINE--TRNA LIGASE, MITOCHONDRIAL"/>
    <property type="match status" value="1"/>
</dbReference>
<gene>
    <name evidence="7" type="ORF">RhiirA5_442639</name>
</gene>
<comment type="caution">
    <text evidence="7">The sequence shown here is derived from an EMBL/GenBank/DDBJ whole genome shotgun (WGS) entry which is preliminary data.</text>
</comment>
<accession>A0A2N0NEJ4</accession>
<dbReference type="GO" id="GO:0005739">
    <property type="term" value="C:mitochondrion"/>
    <property type="evidence" value="ECO:0007669"/>
    <property type="project" value="TreeGrafter"/>
</dbReference>
<evidence type="ECO:0000256" key="1">
    <source>
        <dbReference type="ARBA" id="ARBA00022598"/>
    </source>
</evidence>
<evidence type="ECO:0000256" key="4">
    <source>
        <dbReference type="ARBA" id="ARBA00022917"/>
    </source>
</evidence>
<dbReference type="GO" id="GO:0032543">
    <property type="term" value="P:mitochondrial translation"/>
    <property type="evidence" value="ECO:0007669"/>
    <property type="project" value="TreeGrafter"/>
</dbReference>
<reference evidence="7 8" key="2">
    <citation type="submission" date="2017-09" db="EMBL/GenBank/DDBJ databases">
        <title>Extensive intraspecific genome diversity in a model arbuscular mycorrhizal fungus.</title>
        <authorList>
            <person name="Chen E.C."/>
            <person name="Morin E."/>
            <person name="Beaudet D."/>
            <person name="Noel J."/>
            <person name="Ndikumana S."/>
            <person name="Charron P."/>
            <person name="St-Onge C."/>
            <person name="Giorgi J."/>
            <person name="Grigoriev I.V."/>
            <person name="Roux C."/>
            <person name="Martin F.M."/>
            <person name="Corradi N."/>
        </authorList>
    </citation>
    <scope>NUCLEOTIDE SEQUENCE [LARGE SCALE GENOMIC DNA]</scope>
    <source>
        <strain evidence="7 8">A5</strain>
    </source>
</reference>
<evidence type="ECO:0000313" key="7">
    <source>
        <dbReference type="EMBL" id="PKB93005.1"/>
    </source>
</evidence>
<dbReference type="Proteomes" id="UP000232722">
    <property type="component" value="Unassembled WGS sequence"/>
</dbReference>
<keyword evidence="2" id="KW-0547">Nucleotide-binding</keyword>
<dbReference type="Pfam" id="PF00133">
    <property type="entry name" value="tRNA-synt_1"/>
    <property type="match status" value="1"/>
</dbReference>
<dbReference type="GO" id="GO:0005524">
    <property type="term" value="F:ATP binding"/>
    <property type="evidence" value="ECO:0007669"/>
    <property type="project" value="UniProtKB-KW"/>
</dbReference>
<dbReference type="InterPro" id="IPR002300">
    <property type="entry name" value="aa-tRNA-synth_Ia"/>
</dbReference>
<dbReference type="GO" id="GO:0016740">
    <property type="term" value="F:transferase activity"/>
    <property type="evidence" value="ECO:0007669"/>
    <property type="project" value="UniProtKB-KW"/>
</dbReference>
<dbReference type="Gene3D" id="3.40.50.620">
    <property type="entry name" value="HUPs"/>
    <property type="match status" value="1"/>
</dbReference>
<evidence type="ECO:0000256" key="5">
    <source>
        <dbReference type="ARBA" id="ARBA00023146"/>
    </source>
</evidence>
<dbReference type="VEuPathDB" id="FungiDB:RhiirA1_542470"/>
<dbReference type="GO" id="GO:0004822">
    <property type="term" value="F:isoleucine-tRNA ligase activity"/>
    <property type="evidence" value="ECO:0007669"/>
    <property type="project" value="TreeGrafter"/>
</dbReference>
<keyword evidence="1" id="KW-0436">Ligase</keyword>
<dbReference type="SUPFAM" id="SSF52374">
    <property type="entry name" value="Nucleotidylyl transferase"/>
    <property type="match status" value="1"/>
</dbReference>
<dbReference type="GO" id="GO:0006428">
    <property type="term" value="P:isoleucyl-tRNA aminoacylation"/>
    <property type="evidence" value="ECO:0007669"/>
    <property type="project" value="TreeGrafter"/>
</dbReference>
<keyword evidence="3" id="KW-0067">ATP-binding</keyword>
<evidence type="ECO:0000256" key="2">
    <source>
        <dbReference type="ARBA" id="ARBA00022741"/>
    </source>
</evidence>
<organism evidence="7 8">
    <name type="scientific">Rhizophagus irregularis</name>
    <dbReference type="NCBI Taxonomy" id="588596"/>
    <lineage>
        <taxon>Eukaryota</taxon>
        <taxon>Fungi</taxon>
        <taxon>Fungi incertae sedis</taxon>
        <taxon>Mucoromycota</taxon>
        <taxon>Glomeromycotina</taxon>
        <taxon>Glomeromycetes</taxon>
        <taxon>Glomerales</taxon>
        <taxon>Glomeraceae</taxon>
        <taxon>Rhizophagus</taxon>
    </lineage>
</organism>
<keyword evidence="5" id="KW-0030">Aminoacyl-tRNA synthetase</keyword>
<dbReference type="EMBL" id="LLXJ01009222">
    <property type="protein sequence ID" value="PKB93005.1"/>
    <property type="molecule type" value="Genomic_DNA"/>
</dbReference>
<name>A0A2N0NEJ4_9GLOM</name>
<feature type="domain" description="Aminoacyl-tRNA synthetase class Ia" evidence="6">
    <location>
        <begin position="6"/>
        <end position="153"/>
    </location>
</feature>
<evidence type="ECO:0000259" key="6">
    <source>
        <dbReference type="Pfam" id="PF00133"/>
    </source>
</evidence>
<proteinExistence type="predicted"/>
<dbReference type="InterPro" id="IPR014729">
    <property type="entry name" value="Rossmann-like_a/b/a_fold"/>
</dbReference>
<evidence type="ECO:0000313" key="8">
    <source>
        <dbReference type="Proteomes" id="UP000232722"/>
    </source>
</evidence>
<dbReference type="PANTHER" id="PTHR42765">
    <property type="entry name" value="SOLEUCYL-TRNA SYNTHETASE"/>
    <property type="match status" value="1"/>
</dbReference>
<evidence type="ECO:0000256" key="3">
    <source>
        <dbReference type="ARBA" id="ARBA00022840"/>
    </source>
</evidence>
<dbReference type="VEuPathDB" id="FungiDB:FUN_003385"/>
<keyword evidence="7" id="KW-0808">Transferase</keyword>
<dbReference type="InterPro" id="IPR050081">
    <property type="entry name" value="Ile-tRNA_ligase"/>
</dbReference>
<dbReference type="AlphaFoldDB" id="A0A2N0NEJ4"/>